<evidence type="ECO:0000256" key="1">
    <source>
        <dbReference type="SAM" id="MobiDB-lite"/>
    </source>
</evidence>
<feature type="compositionally biased region" description="Acidic residues" evidence="1">
    <location>
        <begin position="38"/>
        <end position="68"/>
    </location>
</feature>
<accession>A0A8J2ICJ3</accession>
<comment type="caution">
    <text evidence="3">The sequence shown here is derived from an EMBL/GenBank/DDBJ whole genome shotgun (WGS) entry which is preliminary data.</text>
</comment>
<dbReference type="RefSeq" id="XP_043173119.1">
    <property type="nucleotide sequence ID" value="XM_043317184.1"/>
</dbReference>
<evidence type="ECO:0000259" key="2">
    <source>
        <dbReference type="Pfam" id="PF07985"/>
    </source>
</evidence>
<dbReference type="PANTHER" id="PTHR42080:SF1">
    <property type="entry name" value="SRR1-LIKE DOMAIN-CONTAINING PROTEIN"/>
    <property type="match status" value="1"/>
</dbReference>
<feature type="region of interest" description="Disordered" evidence="1">
    <location>
        <begin position="35"/>
        <end position="68"/>
    </location>
</feature>
<feature type="domain" description="SRR1-like" evidence="2">
    <location>
        <begin position="234"/>
        <end position="389"/>
    </location>
</feature>
<gene>
    <name evidence="3" type="ORF">ALTATR162_LOCUS9550</name>
</gene>
<evidence type="ECO:0000313" key="4">
    <source>
        <dbReference type="Proteomes" id="UP000676310"/>
    </source>
</evidence>
<organism evidence="3 4">
    <name type="scientific">Alternaria atra</name>
    <dbReference type="NCBI Taxonomy" id="119953"/>
    <lineage>
        <taxon>Eukaryota</taxon>
        <taxon>Fungi</taxon>
        <taxon>Dikarya</taxon>
        <taxon>Ascomycota</taxon>
        <taxon>Pezizomycotina</taxon>
        <taxon>Dothideomycetes</taxon>
        <taxon>Pleosporomycetidae</taxon>
        <taxon>Pleosporales</taxon>
        <taxon>Pleosporineae</taxon>
        <taxon>Pleosporaceae</taxon>
        <taxon>Alternaria</taxon>
        <taxon>Alternaria sect. Ulocladioides</taxon>
    </lineage>
</organism>
<evidence type="ECO:0000313" key="3">
    <source>
        <dbReference type="EMBL" id="CAG5181014.1"/>
    </source>
</evidence>
<sequence>MELHQSNEVSSTSAQDTSLELTAGLVSGHQSLSVVENISDEEDDNEIVITGEAEESDPLDDSDENEEEDLETVFGYNVDLVAQEGQNKDKPIYTRGLLNDVKLCADQIRKELSLAPNRRELHHLDDYGLNQKSYRVWGSHNNRNDNYLQVEYLSRVEMHPDFQHRYGKYSDQIRALRRYNKDHRDDCFDTPYTFITFHRQFLNEHNNIAKMREYWSALMHTKSLWVPRMSRRKLQETFQETAKTCAPITKVLCFGLGAFNLNKKFYHSAIQYMAVFSIIQALNEFYLRNDANRAPIKLVLQDPNYELKDHQLLRKLFHSDDNISFVSDPEGLLAIDSGTLVVTAFLPVQMPLVQIIADFFSKDASKGPVAMICDTMTVDTAKREYSLSDRASPAAARFLTSHYEKIEDEFEEHGLEDELMADTYGDGWEEKNRLYWLNRMDLWVRKTGTN</sequence>
<dbReference type="OrthoDB" id="5230585at2759"/>
<dbReference type="GeneID" id="67021784"/>
<dbReference type="AlphaFoldDB" id="A0A8J2ICJ3"/>
<dbReference type="Proteomes" id="UP000676310">
    <property type="component" value="Unassembled WGS sequence"/>
</dbReference>
<protein>
    <recommendedName>
        <fullName evidence="2">SRR1-like domain-containing protein</fullName>
    </recommendedName>
</protein>
<dbReference type="EMBL" id="CAJRGZ010000025">
    <property type="protein sequence ID" value="CAG5181014.1"/>
    <property type="molecule type" value="Genomic_DNA"/>
</dbReference>
<feature type="region of interest" description="Disordered" evidence="1">
    <location>
        <begin position="1"/>
        <end position="22"/>
    </location>
</feature>
<dbReference type="PANTHER" id="PTHR42080">
    <property type="entry name" value="SRR1 DOMAIN-CONTAINING PROTEIN"/>
    <property type="match status" value="1"/>
</dbReference>
<name>A0A8J2ICJ3_9PLEO</name>
<proteinExistence type="predicted"/>
<dbReference type="Pfam" id="PF07985">
    <property type="entry name" value="SRR1"/>
    <property type="match status" value="1"/>
</dbReference>
<keyword evidence="4" id="KW-1185">Reference proteome</keyword>
<feature type="compositionally biased region" description="Polar residues" evidence="1">
    <location>
        <begin position="1"/>
        <end position="20"/>
    </location>
</feature>
<reference evidence="3" key="1">
    <citation type="submission" date="2021-05" db="EMBL/GenBank/DDBJ databases">
        <authorList>
            <person name="Stam R."/>
        </authorList>
    </citation>
    <scope>NUCLEOTIDE SEQUENCE</scope>
    <source>
        <strain evidence="3">CS162</strain>
    </source>
</reference>
<dbReference type="InterPro" id="IPR012942">
    <property type="entry name" value="SRR1-like"/>
</dbReference>